<dbReference type="PANTHER" id="PTHR11910">
    <property type="entry name" value="ATP SYNTHASE DELTA CHAIN"/>
    <property type="match status" value="1"/>
</dbReference>
<dbReference type="InterPro" id="IPR026015">
    <property type="entry name" value="ATP_synth_OSCP/delta_N_sf"/>
</dbReference>
<dbReference type="GO" id="GO:0045259">
    <property type="term" value="C:proton-transporting ATP synthase complex"/>
    <property type="evidence" value="ECO:0007669"/>
    <property type="project" value="UniProtKB-KW"/>
</dbReference>
<sequence>MDVAEPASISYGIAARYATAVFELAQEQNALDALEADIGTLDAILKESADFRTMITSPLYSRDAEKNAVMAVAGKAGLTDVMSRTLGLMADHRRLFTLPQFVTELRDMIKRAKNEVTAEVISAQPLTEDQVQRLETVLTAKADGRKVLINTTVDDTLIGGLVVKLGSKMIDTSVRSKLSALQNAMKEVG</sequence>
<evidence type="ECO:0000256" key="5">
    <source>
        <dbReference type="ARBA" id="ARBA00023136"/>
    </source>
</evidence>
<evidence type="ECO:0000256" key="2">
    <source>
        <dbReference type="ARBA" id="ARBA00022448"/>
    </source>
</evidence>
<comment type="function">
    <text evidence="8">F(1)F(0) ATP synthase produces ATP from ADP in the presence of a proton or sodium gradient. F-type ATPases consist of two structural domains, F(1) containing the extramembraneous catalytic core and F(0) containing the membrane proton channel, linked together by a central stalk and a peripheral stalk. During catalysis, ATP synthesis in the catalytic domain of F(1) is coupled via a rotary mechanism of the central stalk subunits to proton translocation.</text>
</comment>
<dbReference type="SUPFAM" id="SSF47928">
    <property type="entry name" value="N-terminal domain of the delta subunit of the F1F0-ATP synthase"/>
    <property type="match status" value="1"/>
</dbReference>
<dbReference type="GO" id="GO:0046933">
    <property type="term" value="F:proton-transporting ATP synthase activity, rotational mechanism"/>
    <property type="evidence" value="ECO:0007669"/>
    <property type="project" value="UniProtKB-UniRule"/>
</dbReference>
<comment type="subcellular location">
    <subcellularLocation>
        <location evidence="8">Cell membrane</location>
        <topology evidence="8">Peripheral membrane protein</topology>
    </subcellularLocation>
    <subcellularLocation>
        <location evidence="1">Membrane</location>
    </subcellularLocation>
</comment>
<keyword evidence="7 8" id="KW-0066">ATP synthesis</keyword>
<protein>
    <recommendedName>
        <fullName evidence="8">ATP synthase subunit delta</fullName>
    </recommendedName>
    <alternativeName>
        <fullName evidence="8">ATP synthase F(1) sector subunit delta</fullName>
    </alternativeName>
    <alternativeName>
        <fullName evidence="8">F-type ATPase subunit delta</fullName>
        <shortName evidence="8">F-ATPase subunit delta</shortName>
    </alternativeName>
</protein>
<keyword evidence="8" id="KW-1003">Cell membrane</keyword>
<evidence type="ECO:0000313" key="10">
    <source>
        <dbReference type="Proteomes" id="UP000196878"/>
    </source>
</evidence>
<dbReference type="Pfam" id="PF00213">
    <property type="entry name" value="OSCP"/>
    <property type="match status" value="1"/>
</dbReference>
<evidence type="ECO:0000313" key="9">
    <source>
        <dbReference type="EMBL" id="OWJ79982.1"/>
    </source>
</evidence>
<name>A0A212AEV2_9RHOB</name>
<keyword evidence="3 8" id="KW-0375">Hydrogen ion transport</keyword>
<comment type="caution">
    <text evidence="9">The sequence shown here is derived from an EMBL/GenBank/DDBJ whole genome shotgun (WGS) entry which is preliminary data.</text>
</comment>
<keyword evidence="6 8" id="KW-0139">CF(1)</keyword>
<dbReference type="PRINTS" id="PR00125">
    <property type="entry name" value="ATPASEDELTA"/>
</dbReference>
<accession>A0A212AEV2</accession>
<evidence type="ECO:0000256" key="4">
    <source>
        <dbReference type="ARBA" id="ARBA00023065"/>
    </source>
</evidence>
<comment type="similarity">
    <text evidence="8">Belongs to the ATPase delta chain family.</text>
</comment>
<proteinExistence type="inferred from homology"/>
<evidence type="ECO:0000256" key="8">
    <source>
        <dbReference type="HAMAP-Rule" id="MF_01416"/>
    </source>
</evidence>
<keyword evidence="4 8" id="KW-0406">Ion transport</keyword>
<dbReference type="PROSITE" id="PS00389">
    <property type="entry name" value="ATPASE_DELTA"/>
    <property type="match status" value="1"/>
</dbReference>
<dbReference type="EMBL" id="NIPW01000006">
    <property type="protein sequence ID" value="OWJ79982.1"/>
    <property type="molecule type" value="Genomic_DNA"/>
</dbReference>
<evidence type="ECO:0000256" key="7">
    <source>
        <dbReference type="ARBA" id="ARBA00023310"/>
    </source>
</evidence>
<dbReference type="RefSeq" id="WP_088214314.1">
    <property type="nucleotide sequence ID" value="NZ_NIPW01000006.1"/>
</dbReference>
<gene>
    <name evidence="8" type="primary">atpH</name>
    <name evidence="9" type="ORF">CDV49_04185</name>
</gene>
<keyword evidence="2 8" id="KW-0813">Transport</keyword>
<evidence type="ECO:0000256" key="3">
    <source>
        <dbReference type="ARBA" id="ARBA00022781"/>
    </source>
</evidence>
<evidence type="ECO:0000256" key="6">
    <source>
        <dbReference type="ARBA" id="ARBA00023196"/>
    </source>
</evidence>
<evidence type="ECO:0000256" key="1">
    <source>
        <dbReference type="ARBA" id="ARBA00004370"/>
    </source>
</evidence>
<keyword evidence="10" id="KW-1185">Reference proteome</keyword>
<dbReference type="GO" id="GO:0005886">
    <property type="term" value="C:plasma membrane"/>
    <property type="evidence" value="ECO:0007669"/>
    <property type="project" value="UniProtKB-SubCell"/>
</dbReference>
<comment type="function">
    <text evidence="8">This protein is part of the stalk that links CF(0) to CF(1). It either transmits conformational changes from CF(0) to CF(1) or is implicated in proton conduction.</text>
</comment>
<dbReference type="OrthoDB" id="9796185at2"/>
<dbReference type="InterPro" id="IPR020781">
    <property type="entry name" value="ATPase_OSCP/d_CS"/>
</dbReference>
<dbReference type="NCBIfam" id="TIGR01145">
    <property type="entry name" value="ATP_synt_delta"/>
    <property type="match status" value="1"/>
</dbReference>
<dbReference type="AlphaFoldDB" id="A0A212AEV2"/>
<dbReference type="HAMAP" id="MF_01416">
    <property type="entry name" value="ATP_synth_delta_bact"/>
    <property type="match status" value="1"/>
</dbReference>
<organism evidence="9 10">
    <name type="scientific">Haematobacter genomosp. 1</name>
    <dbReference type="NCBI Taxonomy" id="366618"/>
    <lineage>
        <taxon>Bacteria</taxon>
        <taxon>Pseudomonadati</taxon>
        <taxon>Pseudomonadota</taxon>
        <taxon>Alphaproteobacteria</taxon>
        <taxon>Rhodobacterales</taxon>
        <taxon>Paracoccaceae</taxon>
        <taxon>Haematobacter</taxon>
    </lineage>
</organism>
<dbReference type="NCBIfam" id="NF004406">
    <property type="entry name" value="PRK05758.3-2"/>
    <property type="match status" value="1"/>
</dbReference>
<reference evidence="9 10" key="1">
    <citation type="submission" date="2016-12" db="EMBL/GenBank/DDBJ databases">
        <title>Comparison of Traditional DNA-DNA Hybridization with In Silico Genomic Analysis.</title>
        <authorList>
            <person name="Nicholson A.C."/>
            <person name="Humrighouse B.W."/>
            <person name="Graziano J."/>
            <person name="Lasker B."/>
            <person name="Whitney A.M."/>
            <person name="Mcquiston J.R."/>
        </authorList>
    </citation>
    <scope>NUCLEOTIDE SEQUENCE [LARGE SCALE GENOMIC DNA]</scope>
    <source>
        <strain evidence="9 10">H2240</strain>
    </source>
</reference>
<dbReference type="InterPro" id="IPR000711">
    <property type="entry name" value="ATPase_OSCP/dsu"/>
</dbReference>
<keyword evidence="5 8" id="KW-0472">Membrane</keyword>
<dbReference type="Gene3D" id="1.10.520.20">
    <property type="entry name" value="N-terminal domain of the delta subunit of the F1F0-ATP synthase"/>
    <property type="match status" value="1"/>
</dbReference>
<dbReference type="Proteomes" id="UP000196878">
    <property type="component" value="Unassembled WGS sequence"/>
</dbReference>